<protein>
    <submittedName>
        <fullName evidence="4">NUDIX domain-containing protein</fullName>
    </submittedName>
</protein>
<dbReference type="GO" id="GO:0016787">
    <property type="term" value="F:hydrolase activity"/>
    <property type="evidence" value="ECO:0007669"/>
    <property type="project" value="UniProtKB-KW"/>
</dbReference>
<dbReference type="InterPro" id="IPR015797">
    <property type="entry name" value="NUDIX_hydrolase-like_dom_sf"/>
</dbReference>
<evidence type="ECO:0000256" key="2">
    <source>
        <dbReference type="ARBA" id="ARBA00022801"/>
    </source>
</evidence>
<feature type="domain" description="Nudix hydrolase" evidence="3">
    <location>
        <begin position="36"/>
        <end position="161"/>
    </location>
</feature>
<accession>A0A7X3JZN7</accession>
<name>A0A7X3JZN7_9BACL</name>
<organism evidence="4 5">
    <name type="scientific">Paenibacillus lutrae</name>
    <dbReference type="NCBI Taxonomy" id="2078573"/>
    <lineage>
        <taxon>Bacteria</taxon>
        <taxon>Bacillati</taxon>
        <taxon>Bacillota</taxon>
        <taxon>Bacilli</taxon>
        <taxon>Bacillales</taxon>
        <taxon>Paenibacillaceae</taxon>
        <taxon>Paenibacillus</taxon>
    </lineage>
</organism>
<dbReference type="PROSITE" id="PS51462">
    <property type="entry name" value="NUDIX"/>
    <property type="match status" value="1"/>
</dbReference>
<evidence type="ECO:0000313" key="4">
    <source>
        <dbReference type="EMBL" id="MVP00235.1"/>
    </source>
</evidence>
<dbReference type="PANTHER" id="PTHR43046:SF14">
    <property type="entry name" value="MUTT_NUDIX FAMILY PROTEIN"/>
    <property type="match status" value="1"/>
</dbReference>
<dbReference type="Pfam" id="PF00293">
    <property type="entry name" value="NUDIX"/>
    <property type="match status" value="1"/>
</dbReference>
<keyword evidence="5" id="KW-1185">Reference proteome</keyword>
<gene>
    <name evidence="4" type="ORF">EDM21_12000</name>
</gene>
<dbReference type="SUPFAM" id="SSF55811">
    <property type="entry name" value="Nudix"/>
    <property type="match status" value="1"/>
</dbReference>
<dbReference type="InterPro" id="IPR000086">
    <property type="entry name" value="NUDIX_hydrolase_dom"/>
</dbReference>
<dbReference type="AlphaFoldDB" id="A0A7X3JZN7"/>
<evidence type="ECO:0000313" key="5">
    <source>
        <dbReference type="Proteomes" id="UP000490800"/>
    </source>
</evidence>
<comment type="caution">
    <text evidence="4">The sequence shown here is derived from an EMBL/GenBank/DDBJ whole genome shotgun (WGS) entry which is preliminary data.</text>
</comment>
<dbReference type="PANTHER" id="PTHR43046">
    <property type="entry name" value="GDP-MANNOSE MANNOSYL HYDROLASE"/>
    <property type="match status" value="1"/>
</dbReference>
<proteinExistence type="predicted"/>
<comment type="cofactor">
    <cofactor evidence="1">
        <name>Mg(2+)</name>
        <dbReference type="ChEBI" id="CHEBI:18420"/>
    </cofactor>
</comment>
<evidence type="ECO:0000256" key="1">
    <source>
        <dbReference type="ARBA" id="ARBA00001946"/>
    </source>
</evidence>
<dbReference type="PROSITE" id="PS00893">
    <property type="entry name" value="NUDIX_BOX"/>
    <property type="match status" value="1"/>
</dbReference>
<dbReference type="InterPro" id="IPR020084">
    <property type="entry name" value="NUDIX_hydrolase_CS"/>
</dbReference>
<reference evidence="4 5" key="1">
    <citation type="journal article" date="2019" name="Microorganisms">
        <title>Paenibacillus lutrae sp. nov., A Chitinolytic Species Isolated from A River Otter in Castril Natural Park, Granada, Spain.</title>
        <authorList>
            <person name="Rodriguez M."/>
            <person name="Reina J.C."/>
            <person name="Bejar V."/>
            <person name="Llamas I."/>
        </authorList>
    </citation>
    <scope>NUCLEOTIDE SEQUENCE [LARGE SCALE GENOMIC DNA]</scope>
    <source>
        <strain evidence="4 5">N10</strain>
    </source>
</reference>
<dbReference type="Gene3D" id="3.90.79.10">
    <property type="entry name" value="Nucleoside Triphosphate Pyrophosphohydrolase"/>
    <property type="match status" value="1"/>
</dbReference>
<evidence type="ECO:0000259" key="3">
    <source>
        <dbReference type="PROSITE" id="PS51462"/>
    </source>
</evidence>
<keyword evidence="2" id="KW-0378">Hydrolase</keyword>
<sequence>MGANYCMSCGEALISRDINGTVRRACPSCSFVHWGSYSTGVGALVIREDKILLVRRAQEPGRGRWTNPGGFIEQHELIHETICREVLEETGIEAAVHSVVAVRDQPRDIHNLYIAFAMEYRGGEPVPDGIEVDGAGFFSLGEMEKMNVAPFTRWLVDVALNGKGEGLLPDEKPVVPLEGYGLFRV</sequence>
<dbReference type="EMBL" id="RHLK01000005">
    <property type="protein sequence ID" value="MVP00235.1"/>
    <property type="molecule type" value="Genomic_DNA"/>
</dbReference>
<dbReference type="Proteomes" id="UP000490800">
    <property type="component" value="Unassembled WGS sequence"/>
</dbReference>